<evidence type="ECO:0000313" key="4">
    <source>
        <dbReference type="Proteomes" id="UP000600080"/>
    </source>
</evidence>
<evidence type="ECO:0000259" key="2">
    <source>
        <dbReference type="Pfam" id="PF06724"/>
    </source>
</evidence>
<evidence type="ECO:0000313" key="3">
    <source>
        <dbReference type="EMBL" id="GGN31779.1"/>
    </source>
</evidence>
<protein>
    <submittedName>
        <fullName evidence="3">Membrane protein</fullName>
    </submittedName>
</protein>
<keyword evidence="1" id="KW-0472">Membrane</keyword>
<dbReference type="Proteomes" id="UP000600080">
    <property type="component" value="Unassembled WGS sequence"/>
</dbReference>
<proteinExistence type="predicted"/>
<dbReference type="Pfam" id="PF06724">
    <property type="entry name" value="DUF1206"/>
    <property type="match status" value="3"/>
</dbReference>
<dbReference type="InterPro" id="IPR009597">
    <property type="entry name" value="DUF1206"/>
</dbReference>
<evidence type="ECO:0000256" key="1">
    <source>
        <dbReference type="SAM" id="Phobius"/>
    </source>
</evidence>
<feature type="transmembrane region" description="Helical" evidence="1">
    <location>
        <begin position="161"/>
        <end position="182"/>
    </location>
</feature>
<comment type="caution">
    <text evidence="3">The sequence shown here is derived from an EMBL/GenBank/DDBJ whole genome shotgun (WGS) entry which is preliminary data.</text>
</comment>
<keyword evidence="1" id="KW-0812">Transmembrane</keyword>
<feature type="domain" description="DUF1206" evidence="2">
    <location>
        <begin position="209"/>
        <end position="278"/>
    </location>
</feature>
<reference evidence="4" key="1">
    <citation type="journal article" date="2019" name="Int. J. Syst. Evol. Microbiol.">
        <title>The Global Catalogue of Microorganisms (GCM) 10K type strain sequencing project: providing services to taxonomists for standard genome sequencing and annotation.</title>
        <authorList>
            <consortium name="The Broad Institute Genomics Platform"/>
            <consortium name="The Broad Institute Genome Sequencing Center for Infectious Disease"/>
            <person name="Wu L."/>
            <person name="Ma J."/>
        </authorList>
    </citation>
    <scope>NUCLEOTIDE SEQUENCE [LARGE SCALE GENOMIC DNA]</scope>
    <source>
        <strain evidence="4">CGMCC 4.7323</strain>
    </source>
</reference>
<feature type="domain" description="DUF1206" evidence="2">
    <location>
        <begin position="114"/>
        <end position="184"/>
    </location>
</feature>
<accession>A0ABQ2IXK5</accession>
<dbReference type="EMBL" id="BMND01000001">
    <property type="protein sequence ID" value="GGN31779.1"/>
    <property type="molecule type" value="Genomic_DNA"/>
</dbReference>
<dbReference type="GeneID" id="301546067"/>
<feature type="domain" description="DUF1206" evidence="2">
    <location>
        <begin position="31"/>
        <end position="96"/>
    </location>
</feature>
<keyword evidence="4" id="KW-1185">Reference proteome</keyword>
<dbReference type="RefSeq" id="WP_189095378.1">
    <property type="nucleotide sequence ID" value="NZ_BMND01000001.1"/>
</dbReference>
<feature type="transmembrane region" description="Helical" evidence="1">
    <location>
        <begin position="255"/>
        <end position="275"/>
    </location>
</feature>
<feature type="transmembrane region" description="Helical" evidence="1">
    <location>
        <begin position="203"/>
        <end position="226"/>
    </location>
</feature>
<keyword evidence="1" id="KW-1133">Transmembrane helix</keyword>
<gene>
    <name evidence="3" type="ORF">GCM10012285_01540</name>
</gene>
<feature type="transmembrane region" description="Helical" evidence="1">
    <location>
        <begin position="32"/>
        <end position="51"/>
    </location>
</feature>
<name>A0ABQ2IXK5_9ACTN</name>
<sequence>MDATSAIPDAGGRLVRRGARSTAIRTAARCGFAARGVIYLLVGVLALRIAFGDSHEQADRGGALAEIATRPFGSPLIWALGLGLAGMALWRLTEALIGASGPDGHKPHKRLLSLARCLFYATVSFSVLAFAAGRKGDGSGSSDRQSRDATARALELPAGPWLVAAAGVGIAVAGAWIAVRAARRRFHKDLRREEMPRRVRQAVDVLGVAGGAARGGVFAAAGVFAVRAAVHHDPGSAKGMDDTLRSLADTAAGPWLLVAVAVGLALFGGFSLAMARWRRL</sequence>
<feature type="transmembrane region" description="Helical" evidence="1">
    <location>
        <begin position="111"/>
        <end position="132"/>
    </location>
</feature>
<feature type="transmembrane region" description="Helical" evidence="1">
    <location>
        <begin position="71"/>
        <end position="90"/>
    </location>
</feature>
<organism evidence="3 4">
    <name type="scientific">Streptomyces kronopolitis</name>
    <dbReference type="NCBI Taxonomy" id="1612435"/>
    <lineage>
        <taxon>Bacteria</taxon>
        <taxon>Bacillati</taxon>
        <taxon>Actinomycetota</taxon>
        <taxon>Actinomycetes</taxon>
        <taxon>Kitasatosporales</taxon>
        <taxon>Streptomycetaceae</taxon>
        <taxon>Streptomyces</taxon>
    </lineage>
</organism>